<protein>
    <submittedName>
        <fullName evidence="2">Uncharacterized protein</fullName>
    </submittedName>
</protein>
<dbReference type="AlphaFoldDB" id="A0A1I3U555"/>
<dbReference type="Proteomes" id="UP000199025">
    <property type="component" value="Unassembled WGS sequence"/>
</dbReference>
<dbReference type="STRING" id="115433.SAMN05421835_108203"/>
<proteinExistence type="predicted"/>
<evidence type="ECO:0000313" key="2">
    <source>
        <dbReference type="EMBL" id="SFJ76996.1"/>
    </source>
</evidence>
<evidence type="ECO:0000256" key="1">
    <source>
        <dbReference type="SAM" id="MobiDB-lite"/>
    </source>
</evidence>
<feature type="compositionally biased region" description="Basic and acidic residues" evidence="1">
    <location>
        <begin position="17"/>
        <end position="33"/>
    </location>
</feature>
<organism evidence="2 3">
    <name type="scientific">Amycolatopsis sacchari</name>
    <dbReference type="NCBI Taxonomy" id="115433"/>
    <lineage>
        <taxon>Bacteria</taxon>
        <taxon>Bacillati</taxon>
        <taxon>Actinomycetota</taxon>
        <taxon>Actinomycetes</taxon>
        <taxon>Pseudonocardiales</taxon>
        <taxon>Pseudonocardiaceae</taxon>
        <taxon>Amycolatopsis</taxon>
    </lineage>
</organism>
<sequence length="122" mass="14303">MTTEERLSTEDLVASRPAEEERPAEASRPGEDDRVQLFSEEEVERFRGRWQSLQTAFVDDPQETVQEADQLVAEVMQALASTFAEHKRELETQWQQGEQVATEDLRLALRRYRTFFNELLRD</sequence>
<dbReference type="RefSeq" id="WP_177228727.1">
    <property type="nucleotide sequence ID" value="NZ_FORP01000008.1"/>
</dbReference>
<gene>
    <name evidence="2" type="ORF">SAMN05421835_108203</name>
</gene>
<reference evidence="2 3" key="1">
    <citation type="submission" date="2016-10" db="EMBL/GenBank/DDBJ databases">
        <authorList>
            <person name="de Groot N.N."/>
        </authorList>
    </citation>
    <scope>NUCLEOTIDE SEQUENCE [LARGE SCALE GENOMIC DNA]</scope>
    <source>
        <strain evidence="2 3">DSM 44468</strain>
    </source>
</reference>
<feature type="region of interest" description="Disordered" evidence="1">
    <location>
        <begin position="1"/>
        <end position="33"/>
    </location>
</feature>
<accession>A0A1I3U555</accession>
<keyword evidence="3" id="KW-1185">Reference proteome</keyword>
<name>A0A1I3U555_9PSEU</name>
<evidence type="ECO:0000313" key="3">
    <source>
        <dbReference type="Proteomes" id="UP000199025"/>
    </source>
</evidence>
<dbReference type="EMBL" id="FORP01000008">
    <property type="protein sequence ID" value="SFJ76996.1"/>
    <property type="molecule type" value="Genomic_DNA"/>
</dbReference>